<name>A0A9X1XD52_9BACL</name>
<comment type="subcellular location">
    <subcellularLocation>
        <location evidence="2">Gas vesicle</location>
    </subcellularLocation>
</comment>
<organism evidence="4 5">
    <name type="scientific">Fictibacillus marinisediminis</name>
    <dbReference type="NCBI Taxonomy" id="2878389"/>
    <lineage>
        <taxon>Bacteria</taxon>
        <taxon>Bacillati</taxon>
        <taxon>Bacillota</taxon>
        <taxon>Bacilli</taxon>
        <taxon>Bacillales</taxon>
        <taxon>Fictibacillaceae</taxon>
        <taxon>Fictibacillus</taxon>
    </lineage>
</organism>
<comment type="caution">
    <text evidence="4">The sequence shown here is derived from an EMBL/GenBank/DDBJ whole genome shotgun (WGS) entry which is preliminary data.</text>
</comment>
<dbReference type="Proteomes" id="UP001139011">
    <property type="component" value="Unassembled WGS sequence"/>
</dbReference>
<evidence type="ECO:0000313" key="4">
    <source>
        <dbReference type="EMBL" id="MCK6258516.1"/>
    </source>
</evidence>
<dbReference type="PANTHER" id="PTHR36852">
    <property type="entry name" value="PROTEIN GVPL 2"/>
    <property type="match status" value="1"/>
</dbReference>
<comment type="similarity">
    <text evidence="3">Belongs to the gas vesicle GvpF/GvpL family.</text>
</comment>
<keyword evidence="5" id="KW-1185">Reference proteome</keyword>
<dbReference type="InterPro" id="IPR009430">
    <property type="entry name" value="GvpL/GvpF"/>
</dbReference>
<evidence type="ECO:0000313" key="5">
    <source>
        <dbReference type="Proteomes" id="UP001139011"/>
    </source>
</evidence>
<keyword evidence="1" id="KW-0304">Gas vesicle</keyword>
<dbReference type="RefSeq" id="WP_248253800.1">
    <property type="nucleotide sequence ID" value="NZ_JAIWJX010000002.1"/>
</dbReference>
<evidence type="ECO:0000256" key="3">
    <source>
        <dbReference type="ARBA" id="ARBA00035643"/>
    </source>
</evidence>
<evidence type="ECO:0000256" key="2">
    <source>
        <dbReference type="ARBA" id="ARBA00035108"/>
    </source>
</evidence>
<dbReference type="GO" id="GO:0031412">
    <property type="term" value="P:gas vesicle organization"/>
    <property type="evidence" value="ECO:0007669"/>
    <property type="project" value="InterPro"/>
</dbReference>
<sequence>MSQSTGIYIFCGIQTTEDKYQFGNVTIEGQERSTFTIHYKDAAIVAAEMPMKIYHPNKENLMAHQDVISSVMAQNDTVIPISFGNVFNSKEDVKVLLENLYPQFEQLFPEIKGKIELGLKVMGKKQWLEEEINKKPEVEQMKKTVQGKSQDAAYYERIQLGEMAQKFFSSLQNDIKAEIFNPLKEASTASKINKPIGETMLLNAAFLIDRDKEELFDQKVNEVHEKWEDKLDFKYSGPWPAYNFINIQLKVEEGT</sequence>
<dbReference type="AlphaFoldDB" id="A0A9X1XD52"/>
<accession>A0A9X1XD52</accession>
<dbReference type="GO" id="GO:0031411">
    <property type="term" value="C:gas vesicle"/>
    <property type="evidence" value="ECO:0007669"/>
    <property type="project" value="UniProtKB-SubCell"/>
</dbReference>
<dbReference type="PANTHER" id="PTHR36852:SF1">
    <property type="entry name" value="PROTEIN GVPL 2"/>
    <property type="match status" value="1"/>
</dbReference>
<protein>
    <submittedName>
        <fullName evidence="4">GvpL/GvpF family gas vesicle protein</fullName>
    </submittedName>
</protein>
<evidence type="ECO:0000256" key="1">
    <source>
        <dbReference type="ARBA" id="ARBA00022987"/>
    </source>
</evidence>
<dbReference type="Pfam" id="PF06386">
    <property type="entry name" value="GvpL_GvpF"/>
    <property type="match status" value="1"/>
</dbReference>
<dbReference type="EMBL" id="JAIWJX010000002">
    <property type="protein sequence ID" value="MCK6258516.1"/>
    <property type="molecule type" value="Genomic_DNA"/>
</dbReference>
<gene>
    <name evidence="4" type="ORF">LCY76_18235</name>
</gene>
<proteinExistence type="inferred from homology"/>
<reference evidence="4" key="1">
    <citation type="submission" date="2021-09" db="EMBL/GenBank/DDBJ databases">
        <title>Genome analysis of Fictibacillus sp. KIGAM418 isolated from marine sediment.</title>
        <authorList>
            <person name="Seo M.-J."/>
            <person name="Cho E.-S."/>
            <person name="Hwang C.Y."/>
        </authorList>
    </citation>
    <scope>NUCLEOTIDE SEQUENCE</scope>
    <source>
        <strain evidence="4">KIGAM418</strain>
    </source>
</reference>